<evidence type="ECO:0000313" key="3">
    <source>
        <dbReference type="Proteomes" id="UP001524642"/>
    </source>
</evidence>
<keyword evidence="3" id="KW-1185">Reference proteome</keyword>
<reference evidence="2 3" key="1">
    <citation type="submission" date="2022-06" db="EMBL/GenBank/DDBJ databases">
        <title>Roseomonas CN29.</title>
        <authorList>
            <person name="Cheng Y."/>
            <person name="He X."/>
        </authorList>
    </citation>
    <scope>NUCLEOTIDE SEQUENCE [LARGE SCALE GENOMIC DNA]</scope>
    <source>
        <strain evidence="2 3">CN29</strain>
    </source>
</reference>
<gene>
    <name evidence="2" type="ORF">NRP21_24035</name>
</gene>
<dbReference type="EMBL" id="JANJOU010000029">
    <property type="protein sequence ID" value="MCR0985126.1"/>
    <property type="molecule type" value="Genomic_DNA"/>
</dbReference>
<keyword evidence="2" id="KW-0547">Nucleotide-binding</keyword>
<sequence length="595" mass="65408">MSTSFSKLSVGDEDFLVASMIERAPKILMVRELLMNALEAAGSAPAGSRKVEVTAARVDGVRKLRFWNSGTGMTADQLFRMCDIASSIGKQHGLDRNFGMGAKVASLPSNQLGLRYRSCHAGRVHEVMLGKRDGLYGRVPLVDPATGKTGFVVDATAAAQADGLSTDSDWTEVVLLGNTPEQDTVADPYAGNPAMSRNWVPTTIYNKFFEIGEGIDLILSPDVHHLRGERRLVPLKDRIASHYGQHEAVALPDGIRIEYLYDPPHPTRPGSNASYEDGLVHDTSFCAIVHGGELYDMRRGLAWTLEAPAYGVTFGARHISVLVHLSDDFPVRVDGYRQFLRYVAGVQDHVRASDFAGMIRENRPAWLIELIASMSPDVDLSRDVSDQLAKLLRMLGIKRTRLRARRPIMPRAMSAERQAELAGRAEARPPRQAEDRPRNEQPPKELPPGTPTEQVLDVEDAPEILVLREPQEIADRNLTYRAARYYPESHQLYINMAYPSVQRQVEMLVQAAPSSTPPELVKAEAVAAAEQDLLLRVGRALVFGLGKRDAASGWNEVDKRAATSSETLTIAAEDIYGGKAELLAGFQARLSRSAA</sequence>
<proteinExistence type="predicted"/>
<comment type="caution">
    <text evidence="2">The sequence shown here is derived from an EMBL/GenBank/DDBJ whole genome shotgun (WGS) entry which is preliminary data.</text>
</comment>
<dbReference type="InterPro" id="IPR036890">
    <property type="entry name" value="HATPase_C_sf"/>
</dbReference>
<protein>
    <submittedName>
        <fullName evidence="2">ATP-binding protein</fullName>
    </submittedName>
</protein>
<dbReference type="SUPFAM" id="SSF55874">
    <property type="entry name" value="ATPase domain of HSP90 chaperone/DNA topoisomerase II/histidine kinase"/>
    <property type="match status" value="1"/>
</dbReference>
<keyword evidence="2" id="KW-0067">ATP-binding</keyword>
<feature type="compositionally biased region" description="Basic and acidic residues" evidence="1">
    <location>
        <begin position="417"/>
        <end position="443"/>
    </location>
</feature>
<dbReference type="GO" id="GO:0005524">
    <property type="term" value="F:ATP binding"/>
    <property type="evidence" value="ECO:0007669"/>
    <property type="project" value="UniProtKB-KW"/>
</dbReference>
<evidence type="ECO:0000256" key="1">
    <source>
        <dbReference type="SAM" id="MobiDB-lite"/>
    </source>
</evidence>
<dbReference type="Proteomes" id="UP001524642">
    <property type="component" value="Unassembled WGS sequence"/>
</dbReference>
<evidence type="ECO:0000313" key="2">
    <source>
        <dbReference type="EMBL" id="MCR0985126.1"/>
    </source>
</evidence>
<name>A0ABT1XBK2_9PROT</name>
<organism evidence="2 3">
    <name type="scientific">Roseomonas populi</name>
    <dbReference type="NCBI Taxonomy" id="3121582"/>
    <lineage>
        <taxon>Bacteria</taxon>
        <taxon>Pseudomonadati</taxon>
        <taxon>Pseudomonadota</taxon>
        <taxon>Alphaproteobacteria</taxon>
        <taxon>Acetobacterales</taxon>
        <taxon>Roseomonadaceae</taxon>
        <taxon>Roseomonas</taxon>
    </lineage>
</organism>
<dbReference type="RefSeq" id="WP_257718779.1">
    <property type="nucleotide sequence ID" value="NZ_JANJOU010000029.1"/>
</dbReference>
<feature type="region of interest" description="Disordered" evidence="1">
    <location>
        <begin position="408"/>
        <end position="455"/>
    </location>
</feature>
<accession>A0ABT1XBK2</accession>